<feature type="domain" description="RagB/SusD" evidence="7">
    <location>
        <begin position="260"/>
        <end position="569"/>
    </location>
</feature>
<sequence length="569" mass="64952">MNKIHRFSIMMVALLLMSSCYDLDRYPFDRPNANNFFQTKEHADQAMMGVYSTMQYEAVFGMHFGIDCLGGIAMGYDNASYQSIQRGTYDVKNSYGANKFKYLYEGIARANIVLQNLHRCQMDEKLIERYKGEAKFLRALYYFSLLDFFGAVPVYDESVIVEKDYGNMLEPRTPADKVRTFILKDLDDAIEALSGEEWADSQKGRATAEAAMALKGKVLLFNKQYKEAAVCFENVVKSGKHALYPDYAGLFKPGGDESSEMVFAIQNMGGVGKDVGMPLTFYMGSRAAFGSDWNNVMAATSFVDSYEWKDGRPFDWEEVIPGFTTSDEIKNKTFRATLSQDKTKVKTYPEAREKLLKMYEERDPRMAVSVILPYSSFKGWYANAPMDCEYVVASGVNEKYGMIRVNQNFETYLWRKFVAEYNMGGAINNRAHTPINFPLIRYADVLLMLAECYNEEGKQDDAVGLINEVRARVNMPGINSGPAWLEARTKNQVFARIRHERAVELAAEGLSFSDMRRWGLLETLNEKKEKDFTGKVRYTRKVSSRDYLWPIPAEEIEKNSSLKPNNPGW</sequence>
<evidence type="ECO:0000259" key="8">
    <source>
        <dbReference type="Pfam" id="PF14322"/>
    </source>
</evidence>
<evidence type="ECO:0000313" key="10">
    <source>
        <dbReference type="Proteomes" id="UP000324383"/>
    </source>
</evidence>
<dbReference type="RefSeq" id="WP_027324650.1">
    <property type="nucleotide sequence ID" value="NZ_CAMBON010000078.1"/>
</dbReference>
<dbReference type="PROSITE" id="PS51257">
    <property type="entry name" value="PROKAR_LIPOPROTEIN"/>
    <property type="match status" value="1"/>
</dbReference>
<comment type="similarity">
    <text evidence="2">Belongs to the SusD family.</text>
</comment>
<feature type="chain" id="PRO_5030116255" evidence="6">
    <location>
        <begin position="23"/>
        <end position="569"/>
    </location>
</feature>
<protein>
    <submittedName>
        <fullName evidence="9">RagB/SusD family nutrient uptake outer membrane protein</fullName>
    </submittedName>
</protein>
<dbReference type="InterPro" id="IPR012944">
    <property type="entry name" value="SusD_RagB_dom"/>
</dbReference>
<dbReference type="InterPro" id="IPR011990">
    <property type="entry name" value="TPR-like_helical_dom_sf"/>
</dbReference>
<dbReference type="Pfam" id="PF14322">
    <property type="entry name" value="SusD-like_3"/>
    <property type="match status" value="1"/>
</dbReference>
<name>A0A5D3EDI3_9BACE</name>
<evidence type="ECO:0000313" key="9">
    <source>
        <dbReference type="EMBL" id="TYK33205.1"/>
    </source>
</evidence>
<evidence type="ECO:0000256" key="6">
    <source>
        <dbReference type="SAM" id="SignalP"/>
    </source>
</evidence>
<evidence type="ECO:0000256" key="3">
    <source>
        <dbReference type="ARBA" id="ARBA00022729"/>
    </source>
</evidence>
<dbReference type="Gene3D" id="1.25.40.390">
    <property type="match status" value="1"/>
</dbReference>
<dbReference type="SUPFAM" id="SSF48452">
    <property type="entry name" value="TPR-like"/>
    <property type="match status" value="1"/>
</dbReference>
<keyword evidence="10" id="KW-1185">Reference proteome</keyword>
<dbReference type="GO" id="GO:0009279">
    <property type="term" value="C:cell outer membrane"/>
    <property type="evidence" value="ECO:0007669"/>
    <property type="project" value="UniProtKB-SubCell"/>
</dbReference>
<dbReference type="EMBL" id="VKLW01000018">
    <property type="protein sequence ID" value="TYK33205.1"/>
    <property type="molecule type" value="Genomic_DNA"/>
</dbReference>
<evidence type="ECO:0000256" key="2">
    <source>
        <dbReference type="ARBA" id="ARBA00006275"/>
    </source>
</evidence>
<organism evidence="9 10">
    <name type="scientific">Bacteroides pyogenes</name>
    <dbReference type="NCBI Taxonomy" id="310300"/>
    <lineage>
        <taxon>Bacteria</taxon>
        <taxon>Pseudomonadati</taxon>
        <taxon>Bacteroidota</taxon>
        <taxon>Bacteroidia</taxon>
        <taxon>Bacteroidales</taxon>
        <taxon>Bacteroidaceae</taxon>
        <taxon>Bacteroides</taxon>
    </lineage>
</organism>
<dbReference type="AlphaFoldDB" id="A0A5D3EDI3"/>
<comment type="caution">
    <text evidence="9">The sequence shown here is derived from an EMBL/GenBank/DDBJ whole genome shotgun (WGS) entry which is preliminary data.</text>
</comment>
<comment type="subcellular location">
    <subcellularLocation>
        <location evidence="1">Cell outer membrane</location>
    </subcellularLocation>
</comment>
<feature type="signal peptide" evidence="6">
    <location>
        <begin position="1"/>
        <end position="22"/>
    </location>
</feature>
<keyword evidence="5" id="KW-0998">Cell outer membrane</keyword>
<evidence type="ECO:0000256" key="1">
    <source>
        <dbReference type="ARBA" id="ARBA00004442"/>
    </source>
</evidence>
<keyword evidence="3 6" id="KW-0732">Signal</keyword>
<gene>
    <name evidence="9" type="ORF">FNJ60_08795</name>
</gene>
<dbReference type="InterPro" id="IPR033985">
    <property type="entry name" value="SusD-like_N"/>
</dbReference>
<evidence type="ECO:0000256" key="4">
    <source>
        <dbReference type="ARBA" id="ARBA00023136"/>
    </source>
</evidence>
<feature type="domain" description="SusD-like N-terminal" evidence="8">
    <location>
        <begin position="34"/>
        <end position="220"/>
    </location>
</feature>
<reference evidence="9 10" key="1">
    <citation type="submission" date="2019-07" db="EMBL/GenBank/DDBJ databases">
        <title>Draft Genome Sequences of Bacteroides pyogenes Strains Isolated from the Uterus Holstein Dairy Cows with Metritis.</title>
        <authorList>
            <person name="Cunha F."/>
            <person name="Galvao K.N."/>
            <person name="Jeon S.J."/>
            <person name="Jeong K.C."/>
        </authorList>
    </citation>
    <scope>NUCLEOTIDE SEQUENCE [LARGE SCALE GENOMIC DNA]</scope>
    <source>
        <strain evidence="9 10">KG-31</strain>
    </source>
</reference>
<proteinExistence type="inferred from homology"/>
<keyword evidence="4" id="KW-0472">Membrane</keyword>
<dbReference type="Pfam" id="PF07980">
    <property type="entry name" value="SusD_RagB"/>
    <property type="match status" value="1"/>
</dbReference>
<accession>A0A5D3EDI3</accession>
<dbReference type="Proteomes" id="UP000324383">
    <property type="component" value="Unassembled WGS sequence"/>
</dbReference>
<evidence type="ECO:0000259" key="7">
    <source>
        <dbReference type="Pfam" id="PF07980"/>
    </source>
</evidence>
<evidence type="ECO:0000256" key="5">
    <source>
        <dbReference type="ARBA" id="ARBA00023237"/>
    </source>
</evidence>